<dbReference type="PANTHER" id="PTHR42695">
    <property type="entry name" value="GLUTAMINE AMIDOTRANSFERASE YLR126C-RELATED"/>
    <property type="match status" value="1"/>
</dbReference>
<comment type="caution">
    <text evidence="2">The sequence shown here is derived from an EMBL/GenBank/DDBJ whole genome shotgun (WGS) entry which is preliminary data.</text>
</comment>
<name>A0ABU0H5N4_9HYPH</name>
<dbReference type="InterPro" id="IPR017926">
    <property type="entry name" value="GATASE"/>
</dbReference>
<evidence type="ECO:0000313" key="3">
    <source>
        <dbReference type="Proteomes" id="UP001241603"/>
    </source>
</evidence>
<dbReference type="PANTHER" id="PTHR42695:SF5">
    <property type="entry name" value="GLUTAMINE AMIDOTRANSFERASE YLR126C-RELATED"/>
    <property type="match status" value="1"/>
</dbReference>
<accession>A0ABU0H5N4</accession>
<gene>
    <name evidence="2" type="ORF">QO014_001997</name>
</gene>
<organism evidence="2 3">
    <name type="scientific">Kaistia dalseonensis</name>
    <dbReference type="NCBI Taxonomy" id="410840"/>
    <lineage>
        <taxon>Bacteria</taxon>
        <taxon>Pseudomonadati</taxon>
        <taxon>Pseudomonadota</taxon>
        <taxon>Alphaproteobacteria</taxon>
        <taxon>Hyphomicrobiales</taxon>
        <taxon>Kaistiaceae</taxon>
        <taxon>Kaistia</taxon>
    </lineage>
</organism>
<feature type="domain" description="Glutamine amidotransferase" evidence="1">
    <location>
        <begin position="21"/>
        <end position="178"/>
    </location>
</feature>
<dbReference type="PROSITE" id="PS51273">
    <property type="entry name" value="GATASE_TYPE_1"/>
    <property type="match status" value="1"/>
</dbReference>
<dbReference type="SUPFAM" id="SSF52317">
    <property type="entry name" value="Class I glutamine amidotransferase-like"/>
    <property type="match status" value="1"/>
</dbReference>
<dbReference type="EMBL" id="JAUSVO010000002">
    <property type="protein sequence ID" value="MDQ0437612.1"/>
    <property type="molecule type" value="Genomic_DNA"/>
</dbReference>
<dbReference type="Pfam" id="PF00117">
    <property type="entry name" value="GATase"/>
    <property type="match status" value="1"/>
</dbReference>
<evidence type="ECO:0000259" key="1">
    <source>
        <dbReference type="Pfam" id="PF00117"/>
    </source>
</evidence>
<dbReference type="InterPro" id="IPR044992">
    <property type="entry name" value="ChyE-like"/>
</dbReference>
<dbReference type="EC" id="6.3.5.2" evidence="2"/>
<protein>
    <submittedName>
        <fullName evidence="2">GMP synthase (Glutamine-hydrolyzing)</fullName>
        <ecNumber evidence="2">6.3.5.2</ecNumber>
    </submittedName>
</protein>
<dbReference type="NCBIfam" id="NF005072">
    <property type="entry name" value="PRK06490.1"/>
    <property type="match status" value="1"/>
</dbReference>
<dbReference type="GO" id="GO:0003922">
    <property type="term" value="F:GMP synthase (glutamine-hydrolyzing) activity"/>
    <property type="evidence" value="ECO:0007669"/>
    <property type="project" value="UniProtKB-EC"/>
</dbReference>
<sequence>MKPPVLIVLHQEHSTPGRVGQRLVARGHKLDIRRPRFGDALPATLDGHAGAIVFGGPMSANDDEPYVRGEIDWLRVALAEEAPLLGICLGAQMLARHLGARVSRRPDGLVEIGYYPLRATEAGQALCTWPQQIYQWHNEGFELPAGATLLAAGDLFQNQAFRYGPSAFAFQFHIELTLAMMVRWTTRGAERFSLPGAQERRHHIEGRALYDVESSAFLDAFLDVWLALPRQGRDARLGMAAE</sequence>
<dbReference type="CDD" id="cd01741">
    <property type="entry name" value="GATase1_1"/>
    <property type="match status" value="1"/>
</dbReference>
<evidence type="ECO:0000313" key="2">
    <source>
        <dbReference type="EMBL" id="MDQ0437612.1"/>
    </source>
</evidence>
<proteinExistence type="predicted"/>
<reference evidence="2 3" key="1">
    <citation type="submission" date="2023-07" db="EMBL/GenBank/DDBJ databases">
        <title>Genomic Encyclopedia of Type Strains, Phase IV (KMG-IV): sequencing the most valuable type-strain genomes for metagenomic binning, comparative biology and taxonomic classification.</title>
        <authorList>
            <person name="Goeker M."/>
        </authorList>
    </citation>
    <scope>NUCLEOTIDE SEQUENCE [LARGE SCALE GENOMIC DNA]</scope>
    <source>
        <strain evidence="2 3">B6-8</strain>
    </source>
</reference>
<dbReference type="RefSeq" id="WP_266348519.1">
    <property type="nucleotide sequence ID" value="NZ_JAPKNG010000002.1"/>
</dbReference>
<keyword evidence="3" id="KW-1185">Reference proteome</keyword>
<dbReference type="Proteomes" id="UP001241603">
    <property type="component" value="Unassembled WGS sequence"/>
</dbReference>
<dbReference type="Gene3D" id="3.40.50.880">
    <property type="match status" value="1"/>
</dbReference>
<keyword evidence="2" id="KW-0436">Ligase</keyword>
<dbReference type="InterPro" id="IPR029062">
    <property type="entry name" value="Class_I_gatase-like"/>
</dbReference>